<dbReference type="Pfam" id="PF02894">
    <property type="entry name" value="GFO_IDH_MocA_C"/>
    <property type="match status" value="1"/>
</dbReference>
<dbReference type="InterPro" id="IPR004104">
    <property type="entry name" value="Gfo/Idh/MocA-like_OxRdtase_C"/>
</dbReference>
<dbReference type="Proteomes" id="UP001165367">
    <property type="component" value="Unassembled WGS sequence"/>
</dbReference>
<dbReference type="Gene3D" id="3.30.360.10">
    <property type="entry name" value="Dihydrodipicolinate Reductase, domain 2"/>
    <property type="match status" value="1"/>
</dbReference>
<feature type="domain" description="Gfo/Idh/MocA-like oxidoreductase C-terminal" evidence="4">
    <location>
        <begin position="143"/>
        <end position="347"/>
    </location>
</feature>
<evidence type="ECO:0000313" key="6">
    <source>
        <dbReference type="Proteomes" id="UP001165367"/>
    </source>
</evidence>
<dbReference type="SUPFAM" id="SSF55347">
    <property type="entry name" value="Glyceraldehyde-3-phosphate dehydrogenase-like, C-terminal domain"/>
    <property type="match status" value="1"/>
</dbReference>
<dbReference type="InterPro" id="IPR000683">
    <property type="entry name" value="Gfo/Idh/MocA-like_OxRdtase_N"/>
</dbReference>
<evidence type="ECO:0000256" key="1">
    <source>
        <dbReference type="ARBA" id="ARBA00010928"/>
    </source>
</evidence>
<evidence type="ECO:0000259" key="4">
    <source>
        <dbReference type="Pfam" id="PF02894"/>
    </source>
</evidence>
<proteinExistence type="inferred from homology"/>
<feature type="domain" description="Gfo/Idh/MocA-like oxidoreductase N-terminal" evidence="3">
    <location>
        <begin position="14"/>
        <end position="131"/>
    </location>
</feature>
<evidence type="ECO:0000259" key="3">
    <source>
        <dbReference type="Pfam" id="PF01408"/>
    </source>
</evidence>
<dbReference type="RefSeq" id="WP_237871606.1">
    <property type="nucleotide sequence ID" value="NZ_JAKLTR010000006.1"/>
</dbReference>
<dbReference type="SUPFAM" id="SSF51735">
    <property type="entry name" value="NAD(P)-binding Rossmann-fold domains"/>
    <property type="match status" value="1"/>
</dbReference>
<reference evidence="5" key="1">
    <citation type="submission" date="2022-01" db="EMBL/GenBank/DDBJ databases">
        <authorList>
            <person name="Jo J.-H."/>
            <person name="Im W.-T."/>
        </authorList>
    </citation>
    <scope>NUCLEOTIDE SEQUENCE</scope>
    <source>
        <strain evidence="5">NA20</strain>
    </source>
</reference>
<comment type="caution">
    <text evidence="5">The sequence shown here is derived from an EMBL/GenBank/DDBJ whole genome shotgun (WGS) entry which is preliminary data.</text>
</comment>
<dbReference type="PANTHER" id="PTHR43708:SF5">
    <property type="entry name" value="CONSERVED EXPRESSED OXIDOREDUCTASE (EUROFUNG)-RELATED"/>
    <property type="match status" value="1"/>
</dbReference>
<keyword evidence="2" id="KW-0560">Oxidoreductase</keyword>
<keyword evidence="6" id="KW-1185">Reference proteome</keyword>
<organism evidence="5 6">
    <name type="scientific">Terrimonas ginsenosidimutans</name>
    <dbReference type="NCBI Taxonomy" id="2908004"/>
    <lineage>
        <taxon>Bacteria</taxon>
        <taxon>Pseudomonadati</taxon>
        <taxon>Bacteroidota</taxon>
        <taxon>Chitinophagia</taxon>
        <taxon>Chitinophagales</taxon>
        <taxon>Chitinophagaceae</taxon>
        <taxon>Terrimonas</taxon>
    </lineage>
</organism>
<evidence type="ECO:0000256" key="2">
    <source>
        <dbReference type="ARBA" id="ARBA00023002"/>
    </source>
</evidence>
<accession>A0ABS9KR77</accession>
<dbReference type="PANTHER" id="PTHR43708">
    <property type="entry name" value="CONSERVED EXPRESSED OXIDOREDUCTASE (EUROFUNG)"/>
    <property type="match status" value="1"/>
</dbReference>
<name>A0ABS9KR77_9BACT</name>
<comment type="similarity">
    <text evidence="1">Belongs to the Gfo/Idh/MocA family.</text>
</comment>
<gene>
    <name evidence="5" type="ORF">LZZ85_11035</name>
</gene>
<protein>
    <submittedName>
        <fullName evidence="5">Gfo/Idh/MocA family oxidoreductase</fullName>
    </submittedName>
</protein>
<dbReference type="InterPro" id="IPR036291">
    <property type="entry name" value="NAD(P)-bd_dom_sf"/>
</dbReference>
<sequence>MMTNQTISYKPLPILVIGAGGIVTTSHLPAYGLAGYAVNGIYDLDPKKTESVAKEFAIPSVYASISEMVVAVREPVVFDVAVPAGAIPAILEQLPDNASVLIQKPMGDDLAMAKQILEITRRKKMNAAVNFQLRYAPYILEAKKMIAEGAIGELVDIEVNVNVYTPWHLWDFLFQSPRVEILYHSIHYIDLVRNLLGNPKTVYAKTVGHPAMKELASVRSAIILDYGQYERATILTNHCHQFGNNKQHSYIKLEGTAGAIRIGMGVLQNYPTGIPDSFEYISLKDKDPEWKNKTINGSWFPHAFAGSMEQVMLAANGKINQPDNSVEDAIHTMACVEAAYRSSDKGGEWPVIK</sequence>
<evidence type="ECO:0000313" key="5">
    <source>
        <dbReference type="EMBL" id="MCG2614821.1"/>
    </source>
</evidence>
<dbReference type="Gene3D" id="3.40.50.720">
    <property type="entry name" value="NAD(P)-binding Rossmann-like Domain"/>
    <property type="match status" value="1"/>
</dbReference>
<dbReference type="Pfam" id="PF01408">
    <property type="entry name" value="GFO_IDH_MocA"/>
    <property type="match status" value="1"/>
</dbReference>
<dbReference type="InterPro" id="IPR051317">
    <property type="entry name" value="Gfo/Idh/MocA_oxidoreduct"/>
</dbReference>
<dbReference type="EMBL" id="JAKLTR010000006">
    <property type="protein sequence ID" value="MCG2614821.1"/>
    <property type="molecule type" value="Genomic_DNA"/>
</dbReference>